<dbReference type="EMBL" id="CP011307">
    <property type="protein sequence ID" value="ALP93482.1"/>
    <property type="molecule type" value="Genomic_DNA"/>
</dbReference>
<protein>
    <submittedName>
        <fullName evidence="3">Uncharacterized protein</fullName>
    </submittedName>
</protein>
<evidence type="ECO:0000313" key="3">
    <source>
        <dbReference type="EMBL" id="ALP93482.1"/>
    </source>
</evidence>
<dbReference type="PROSITE" id="PS51257">
    <property type="entry name" value="PROKAR_LIPOPROTEIN"/>
    <property type="match status" value="1"/>
</dbReference>
<evidence type="ECO:0000256" key="2">
    <source>
        <dbReference type="SAM" id="SignalP"/>
    </source>
</evidence>
<reference evidence="3 4" key="1">
    <citation type="journal article" date="2015" name="Nat. Commun.">
        <title>Production of butyrate from lysine and the Amadori product fructoselysine by a human gut commensal.</title>
        <authorList>
            <person name="Bui T.P."/>
            <person name="Ritari J."/>
            <person name="Boeren S."/>
            <person name="de Waard P."/>
            <person name="Plugge C.M."/>
            <person name="de Vos W.M."/>
        </authorList>
    </citation>
    <scope>NUCLEOTIDE SEQUENCE [LARGE SCALE GENOMIC DNA]</scope>
    <source>
        <strain evidence="3 4">AF211</strain>
    </source>
</reference>
<dbReference type="Proteomes" id="UP000064844">
    <property type="component" value="Chromosome"/>
</dbReference>
<keyword evidence="2" id="KW-0732">Signal</keyword>
<sequence>MKRTTIRAVSLLIAICMTLALAGCGKKKTGTDTPAPSEGSSTQTPSTTTQEPVVSEPAPGPVLPEPAANVDPEDMKWGYENDGSNDYVHWYPDGDKRSDYYLMFEDGYLTIDDGGERTNMPMESENGHYVNSFEGDPAVDFVFLDNLTCYDLVGEQWYMSAIYEEAVASLTAGTFYCEAGDQWSFTFYDDGTYSLDFDGEVTEGQWWFNDACTICFMDDYGEAWIEVYYDTSSWEITGLEYVHEMYYPEA</sequence>
<dbReference type="KEGG" id="ibu:IB211_01089c"/>
<organism evidence="3 4">
    <name type="scientific">Intestinimonas butyriciproducens</name>
    <dbReference type="NCBI Taxonomy" id="1297617"/>
    <lineage>
        <taxon>Bacteria</taxon>
        <taxon>Bacillati</taxon>
        <taxon>Bacillota</taxon>
        <taxon>Clostridia</taxon>
        <taxon>Eubacteriales</taxon>
        <taxon>Intestinimonas</taxon>
    </lineage>
</organism>
<evidence type="ECO:0000313" key="4">
    <source>
        <dbReference type="Proteomes" id="UP000064844"/>
    </source>
</evidence>
<dbReference type="AlphaFoldDB" id="A0A0S2W288"/>
<accession>A0A0S2W288</accession>
<feature type="compositionally biased region" description="Low complexity" evidence="1">
    <location>
        <begin position="37"/>
        <end position="55"/>
    </location>
</feature>
<keyword evidence="4" id="KW-1185">Reference proteome</keyword>
<name>A0A0S2W288_9FIRM</name>
<proteinExistence type="predicted"/>
<feature type="signal peptide" evidence="2">
    <location>
        <begin position="1"/>
        <end position="22"/>
    </location>
</feature>
<feature type="chain" id="PRO_5006606291" evidence="2">
    <location>
        <begin position="23"/>
        <end position="250"/>
    </location>
</feature>
<feature type="region of interest" description="Disordered" evidence="1">
    <location>
        <begin position="27"/>
        <end position="74"/>
    </location>
</feature>
<gene>
    <name evidence="3" type="ORF">IB211_01089c</name>
</gene>
<dbReference type="RefSeq" id="WP_058117360.1">
    <property type="nucleotide sequence ID" value="NZ_CP011307.1"/>
</dbReference>
<dbReference type="STRING" id="1297617.IB211_01089c"/>
<evidence type="ECO:0000256" key="1">
    <source>
        <dbReference type="SAM" id="MobiDB-lite"/>
    </source>
</evidence>
<reference evidence="4" key="2">
    <citation type="submission" date="2015-04" db="EMBL/GenBank/DDBJ databases">
        <title>A butyrogenic pathway from the amino acid lysine in a human gut commensal.</title>
        <authorList>
            <person name="de Vos W.M."/>
            <person name="Bui N.T.P."/>
            <person name="Plugge C.M."/>
            <person name="Ritari J."/>
        </authorList>
    </citation>
    <scope>NUCLEOTIDE SEQUENCE [LARGE SCALE GENOMIC DNA]</scope>
    <source>
        <strain evidence="4">AF211</strain>
    </source>
</reference>